<evidence type="ECO:0000256" key="1">
    <source>
        <dbReference type="SAM" id="Coils"/>
    </source>
</evidence>
<feature type="transmembrane region" description="Helical" evidence="3">
    <location>
        <begin position="6"/>
        <end position="26"/>
    </location>
</feature>
<evidence type="ECO:0000313" key="4">
    <source>
        <dbReference type="EMBL" id="MDS7900706.1"/>
    </source>
</evidence>
<comment type="caution">
    <text evidence="4">The sequence shown here is derived from an EMBL/GenBank/DDBJ whole genome shotgun (WGS) entry which is preliminary data.</text>
</comment>
<keyword evidence="1" id="KW-0175">Coiled coil</keyword>
<reference evidence="4" key="2">
    <citation type="submission" date="2023-01" db="EMBL/GenBank/DDBJ databases">
        <authorList>
            <person name="Du H."/>
            <person name="Wan W."/>
        </authorList>
    </citation>
    <scope>NUCLEOTIDE SEQUENCE</scope>
    <source>
        <strain evidence="4">HD1688</strain>
    </source>
</reference>
<feature type="coiled-coil region" evidence="1">
    <location>
        <begin position="33"/>
        <end position="60"/>
    </location>
</feature>
<feature type="region of interest" description="Disordered" evidence="2">
    <location>
        <begin position="66"/>
        <end position="86"/>
    </location>
</feature>
<reference evidence="4" key="1">
    <citation type="journal article" date="2023" name="Front. Microbiol.">
        <title>Genomic characterization of carbapenem-resistant Klebsiella oxytoca complex in China: a multi-center study.</title>
        <authorList>
            <person name="Wan W."/>
            <person name="Yang X."/>
            <person name="Yu H."/>
            <person name="Wang M."/>
            <person name="Jia W."/>
            <person name="Huang B."/>
            <person name="Qu F."/>
            <person name="Shan B."/>
            <person name="Tang Y.W."/>
            <person name="Chen L."/>
            <person name="Du H."/>
        </authorList>
    </citation>
    <scope>NUCLEOTIDE SEQUENCE</scope>
    <source>
        <strain evidence="4">HD1688</strain>
    </source>
</reference>
<keyword evidence="3" id="KW-0812">Transmembrane</keyword>
<evidence type="ECO:0000313" key="5">
    <source>
        <dbReference type="Proteomes" id="UP001249822"/>
    </source>
</evidence>
<dbReference type="InterPro" id="IPR009808">
    <property type="entry name" value="DUF1378"/>
</dbReference>
<protein>
    <submittedName>
        <fullName evidence="4">DUF1378 family protein</fullName>
    </submittedName>
</protein>
<gene>
    <name evidence="4" type="ORF">PTQ40_17220</name>
</gene>
<name>A0AB35PXH1_9ENTR</name>
<sequence length="86" mass="9122">MTFYESVMLYFSTTASALLLIAGGWVKIRDWFKQKAEAKAEEAAAAAKAKADEVEALVQERLKKLQASNAAAPDSTATSTGGPVTV</sequence>
<feature type="compositionally biased region" description="Polar residues" evidence="2">
    <location>
        <begin position="75"/>
        <end position="86"/>
    </location>
</feature>
<proteinExistence type="predicted"/>
<dbReference type="Proteomes" id="UP001249822">
    <property type="component" value="Unassembled WGS sequence"/>
</dbReference>
<dbReference type="AlphaFoldDB" id="A0AB35PXH1"/>
<keyword evidence="3" id="KW-0472">Membrane</keyword>
<dbReference type="EMBL" id="JAQSKY010000014">
    <property type="protein sequence ID" value="MDS7900706.1"/>
    <property type="molecule type" value="Genomic_DNA"/>
</dbReference>
<evidence type="ECO:0000256" key="2">
    <source>
        <dbReference type="SAM" id="MobiDB-lite"/>
    </source>
</evidence>
<accession>A0AB35PXH1</accession>
<organism evidence="4 5">
    <name type="scientific">Klebsiella michiganensis</name>
    <dbReference type="NCBI Taxonomy" id="1134687"/>
    <lineage>
        <taxon>Bacteria</taxon>
        <taxon>Pseudomonadati</taxon>
        <taxon>Pseudomonadota</taxon>
        <taxon>Gammaproteobacteria</taxon>
        <taxon>Enterobacterales</taxon>
        <taxon>Enterobacteriaceae</taxon>
        <taxon>Klebsiella/Raoultella group</taxon>
        <taxon>Klebsiella</taxon>
    </lineage>
</organism>
<dbReference type="Pfam" id="PF07125">
    <property type="entry name" value="DUF1378"/>
    <property type="match status" value="1"/>
</dbReference>
<evidence type="ECO:0000256" key="3">
    <source>
        <dbReference type="SAM" id="Phobius"/>
    </source>
</evidence>
<dbReference type="RefSeq" id="WP_311123950.1">
    <property type="nucleotide sequence ID" value="NZ_JAQOAC010000004.1"/>
</dbReference>
<keyword evidence="3" id="KW-1133">Transmembrane helix</keyword>